<dbReference type="Proteomes" id="UP001589738">
    <property type="component" value="Unassembled WGS sequence"/>
</dbReference>
<gene>
    <name evidence="1" type="ORF">ACFFHF_13900</name>
</gene>
<sequence>MFIKVETLADLNTFNEIWMECWLEKGYMLDPTFDETDRFIILDQANKEIGTIEFKSYFPSLQNYINTVFPFHEINKIEMNPMKVIEIDKVSILKEYRGKNLERLLSLFVHYTDFYQMNYCVVLLERVFYRALRNVYKIPIEAVADQMYYKGDYVIPAIIHSKEVYSNKQKYPWIIPSTQGFDRKPIYI</sequence>
<dbReference type="EMBL" id="JBHLUU010000099">
    <property type="protein sequence ID" value="MFC0476325.1"/>
    <property type="molecule type" value="Genomic_DNA"/>
</dbReference>
<dbReference type="RefSeq" id="WP_377058428.1">
    <property type="nucleotide sequence ID" value="NZ_JBHLUU010000099.1"/>
</dbReference>
<evidence type="ECO:0000313" key="2">
    <source>
        <dbReference type="Proteomes" id="UP001589738"/>
    </source>
</evidence>
<keyword evidence="2" id="KW-1185">Reference proteome</keyword>
<evidence type="ECO:0000313" key="1">
    <source>
        <dbReference type="EMBL" id="MFC0476325.1"/>
    </source>
</evidence>
<dbReference type="InterPro" id="IPR016181">
    <property type="entry name" value="Acyl_CoA_acyltransferase"/>
</dbReference>
<evidence type="ECO:0008006" key="3">
    <source>
        <dbReference type="Google" id="ProtNLM"/>
    </source>
</evidence>
<name>A0ABV6KSM3_9BACI</name>
<dbReference type="SUPFAM" id="SSF55729">
    <property type="entry name" value="Acyl-CoA N-acyltransferases (Nat)"/>
    <property type="match status" value="1"/>
</dbReference>
<protein>
    <recommendedName>
        <fullName evidence="3">N-acetyltransferase domain-containing protein</fullName>
    </recommendedName>
</protein>
<comment type="caution">
    <text evidence="1">The sequence shown here is derived from an EMBL/GenBank/DDBJ whole genome shotgun (WGS) entry which is preliminary data.</text>
</comment>
<accession>A0ABV6KSM3</accession>
<organism evidence="1 2">
    <name type="scientific">Robertmurraya beringensis</name>
    <dbReference type="NCBI Taxonomy" id="641660"/>
    <lineage>
        <taxon>Bacteria</taxon>
        <taxon>Bacillati</taxon>
        <taxon>Bacillota</taxon>
        <taxon>Bacilli</taxon>
        <taxon>Bacillales</taxon>
        <taxon>Bacillaceae</taxon>
        <taxon>Robertmurraya</taxon>
    </lineage>
</organism>
<proteinExistence type="predicted"/>
<reference evidence="1 2" key="1">
    <citation type="submission" date="2024-09" db="EMBL/GenBank/DDBJ databases">
        <authorList>
            <person name="Sun Q."/>
            <person name="Mori K."/>
        </authorList>
    </citation>
    <scope>NUCLEOTIDE SEQUENCE [LARGE SCALE GENOMIC DNA]</scope>
    <source>
        <strain evidence="1 2">CGMCC 1.9126</strain>
    </source>
</reference>